<comment type="caution">
    <text evidence="2">The sequence shown here is derived from an EMBL/GenBank/DDBJ whole genome shotgun (WGS) entry which is preliminary data.</text>
</comment>
<evidence type="ECO:0000313" key="2">
    <source>
        <dbReference type="EMBL" id="RSH82469.1"/>
    </source>
</evidence>
<dbReference type="AlphaFoldDB" id="A0A427XUF2"/>
<name>A0A427XUF2_9TREE</name>
<sequence length="92" mass="10764">MESRIVRAVNEYDFSRSSASRKGFMQWWYTKYPDQSIEQWLQANDHVLEAFCPSYAIYKSPAGRTVRPQVPIDLSNSEDEEELREISGGEER</sequence>
<proteinExistence type="predicted"/>
<evidence type="ECO:0000313" key="3">
    <source>
        <dbReference type="Proteomes" id="UP000279236"/>
    </source>
</evidence>
<organism evidence="2 3">
    <name type="scientific">Apiotrichum porosum</name>
    <dbReference type="NCBI Taxonomy" id="105984"/>
    <lineage>
        <taxon>Eukaryota</taxon>
        <taxon>Fungi</taxon>
        <taxon>Dikarya</taxon>
        <taxon>Basidiomycota</taxon>
        <taxon>Agaricomycotina</taxon>
        <taxon>Tremellomycetes</taxon>
        <taxon>Trichosporonales</taxon>
        <taxon>Trichosporonaceae</taxon>
        <taxon>Apiotrichum</taxon>
    </lineage>
</organism>
<gene>
    <name evidence="2" type="ORF">EHS24_007447</name>
</gene>
<feature type="region of interest" description="Disordered" evidence="1">
    <location>
        <begin position="69"/>
        <end position="92"/>
    </location>
</feature>
<dbReference type="GeneID" id="39591990"/>
<keyword evidence="3" id="KW-1185">Reference proteome</keyword>
<dbReference type="Proteomes" id="UP000279236">
    <property type="component" value="Unassembled WGS sequence"/>
</dbReference>
<evidence type="ECO:0000256" key="1">
    <source>
        <dbReference type="SAM" id="MobiDB-lite"/>
    </source>
</evidence>
<dbReference type="RefSeq" id="XP_028476701.1">
    <property type="nucleotide sequence ID" value="XM_028622808.1"/>
</dbReference>
<accession>A0A427XUF2</accession>
<reference evidence="2 3" key="1">
    <citation type="submission" date="2018-11" db="EMBL/GenBank/DDBJ databases">
        <title>Genome sequence of Apiotrichum porosum DSM 27194.</title>
        <authorList>
            <person name="Aliyu H."/>
            <person name="Gorte O."/>
            <person name="Ochsenreither K."/>
        </authorList>
    </citation>
    <scope>NUCLEOTIDE SEQUENCE [LARGE SCALE GENOMIC DNA]</scope>
    <source>
        <strain evidence="2 3">DSM 27194</strain>
    </source>
</reference>
<protein>
    <submittedName>
        <fullName evidence="2">Uncharacterized protein</fullName>
    </submittedName>
</protein>
<dbReference type="EMBL" id="RSCE01000005">
    <property type="protein sequence ID" value="RSH82469.1"/>
    <property type="molecule type" value="Genomic_DNA"/>
</dbReference>